<evidence type="ECO:0000313" key="2">
    <source>
        <dbReference type="EMBL" id="KAG5479874.1"/>
    </source>
</evidence>
<dbReference type="RefSeq" id="XP_067063585.1">
    <property type="nucleotide sequence ID" value="XM_067207812.1"/>
</dbReference>
<proteinExistence type="predicted"/>
<dbReference type="GeneID" id="92361746"/>
<reference evidence="3" key="2">
    <citation type="journal article" date="2021" name="Sci. Data">
        <title>Chromosome-scale genome sequencing, assembly and annotation of six genomes from subfamily Leishmaniinae.</title>
        <authorList>
            <person name="Almutairi H."/>
            <person name="Urbaniak M.D."/>
            <person name="Bates M.D."/>
            <person name="Jariyapan N."/>
            <person name="Kwakye-Nuako G."/>
            <person name="Thomaz Soccol V."/>
            <person name="Al-Salem W.S."/>
            <person name="Dillon R.J."/>
            <person name="Bates P.A."/>
            <person name="Gatherer D."/>
        </authorList>
    </citation>
    <scope>NUCLEOTIDE SEQUENCE [LARGE SCALE GENOMIC DNA]</scope>
</reference>
<feature type="region of interest" description="Disordered" evidence="1">
    <location>
        <begin position="275"/>
        <end position="302"/>
    </location>
</feature>
<feature type="compositionally biased region" description="Polar residues" evidence="1">
    <location>
        <begin position="532"/>
        <end position="541"/>
    </location>
</feature>
<dbReference type="Proteomes" id="UP000674143">
    <property type="component" value="Unassembled WGS sequence"/>
</dbReference>
<dbReference type="EMBL" id="JAFHLR010000021">
    <property type="protein sequence ID" value="KAG5479874.1"/>
    <property type="molecule type" value="Genomic_DNA"/>
</dbReference>
<comment type="caution">
    <text evidence="2">The sequence shown here is derived from an EMBL/GenBank/DDBJ whole genome shotgun (WGS) entry which is preliminary data.</text>
</comment>
<feature type="compositionally biased region" description="Polar residues" evidence="1">
    <location>
        <begin position="202"/>
        <end position="218"/>
    </location>
</feature>
<dbReference type="KEGG" id="loi:92361746"/>
<accession>A0A836GVH7</accession>
<feature type="region of interest" description="Disordered" evidence="1">
    <location>
        <begin position="1"/>
        <end position="21"/>
    </location>
</feature>
<dbReference type="SMR" id="A0A836GVH7"/>
<evidence type="ECO:0000313" key="3">
    <source>
        <dbReference type="Proteomes" id="UP000674143"/>
    </source>
</evidence>
<name>A0A836GVH7_9TRYP</name>
<organism evidence="2 3">
    <name type="scientific">Leishmania orientalis</name>
    <dbReference type="NCBI Taxonomy" id="2249476"/>
    <lineage>
        <taxon>Eukaryota</taxon>
        <taxon>Discoba</taxon>
        <taxon>Euglenozoa</taxon>
        <taxon>Kinetoplastea</taxon>
        <taxon>Metakinetoplastina</taxon>
        <taxon>Trypanosomatida</taxon>
        <taxon>Trypanosomatidae</taxon>
        <taxon>Leishmaniinae</taxon>
        <taxon>Leishmania</taxon>
    </lineage>
</organism>
<feature type="region of interest" description="Disordered" evidence="1">
    <location>
        <begin position="461"/>
        <end position="481"/>
    </location>
</feature>
<feature type="compositionally biased region" description="Low complexity" evidence="1">
    <location>
        <begin position="469"/>
        <end position="481"/>
    </location>
</feature>
<sequence length="674" mass="69922">MSRVPGSSRGQRAPVDRPELPLIREEQRAAPIAPALGSSTSLASSAISGRRGVPFSGTRTVSSLYREGACSSNILSRMVTHATRATAPRGRGQQPSHLQAPPRLAPLPAVPIVERGFGLPQTALAPLALAGRSEGALCARRRARVAAGAGAICMCSARSALPHQPLSTAMTAMHWVEPEPVWRRSRPLARLPATTQGHRRNCATSSPDNLNVALSNASVPGEGTQGWQGAEALAQPTAAEPTQDPEAAVCHVDYRAIAAQTDCFDRFFAVSGATESSQTTLPDPRAPPAVPPHGASAQSNKRANQLVEAAVGSGRVRRTGEEGAVNVSTLSSSAPSFPGIRSGRSALSSGCGVFWAHEAPEQPSYAHKHQLPVIFSRLVQDLLAAKPKAVVESDDGPLGRWIQSWFQKRCLAQPQPQPHRHSVKHLRDLDEDAVAATVLEAYIRGERSSDCVEPRQKATLEEGDIGDTARAGSAAHPAAGPCTTSTAAAVALTAMPKPASSASLLQPSSAASPRHQYIPLTAEYIRSGLESRMTSGASQRATTPQKPSQTQPPPLRPAALHSAGAISSPRPPNSVADGSGGVLAAVAGRPPSSQQSQQPLPAKPQPGGTHFPAPPSARSMSSKQTVVAAAALAGSSDSDKGASGIRPKLATTAYAVLAHSSSSSAAKEAAHPQE</sequence>
<feature type="region of interest" description="Disordered" evidence="1">
    <location>
        <begin position="194"/>
        <end position="241"/>
    </location>
</feature>
<feature type="region of interest" description="Disordered" evidence="1">
    <location>
        <begin position="532"/>
        <end position="627"/>
    </location>
</feature>
<reference evidence="3" key="1">
    <citation type="journal article" date="2021" name="Microbiol. Resour. Announc.">
        <title>LGAAP: Leishmaniinae Genome Assembly and Annotation Pipeline.</title>
        <authorList>
            <person name="Almutairi H."/>
            <person name="Urbaniak M.D."/>
            <person name="Bates M.D."/>
            <person name="Jariyapan N."/>
            <person name="Kwakye-Nuako G."/>
            <person name="Thomaz-Soccol V."/>
            <person name="Al-Salem W.S."/>
            <person name="Dillon R.J."/>
            <person name="Bates P.A."/>
            <person name="Gatherer D."/>
        </authorList>
    </citation>
    <scope>NUCLEOTIDE SEQUENCE [LARGE SCALE GENOMIC DNA]</scope>
</reference>
<keyword evidence="3" id="KW-1185">Reference proteome</keyword>
<evidence type="ECO:0000256" key="1">
    <source>
        <dbReference type="SAM" id="MobiDB-lite"/>
    </source>
</evidence>
<gene>
    <name evidence="2" type="ORF">LSCM4_05882</name>
</gene>
<protein>
    <submittedName>
        <fullName evidence="2">Uncharacterized protein</fullName>
    </submittedName>
</protein>
<dbReference type="AlphaFoldDB" id="A0A836GVH7"/>
<feature type="compositionally biased region" description="Low complexity" evidence="1">
    <location>
        <begin position="590"/>
        <end position="600"/>
    </location>
</feature>